<evidence type="ECO:0000313" key="1">
    <source>
        <dbReference type="EMBL" id="ADI65895.1"/>
    </source>
</evidence>
<dbReference type="Proteomes" id="UP000001511">
    <property type="component" value="Chromosome"/>
</dbReference>
<dbReference type="AlphaFoldDB" id="D7DXR9"/>
<accession>D7DXR9</accession>
<organism evidence="1 2">
    <name type="scientific">Nostoc azollae (strain 0708)</name>
    <name type="common">Anabaena azollae (strain 0708)</name>
    <dbReference type="NCBI Taxonomy" id="551115"/>
    <lineage>
        <taxon>Bacteria</taxon>
        <taxon>Bacillati</taxon>
        <taxon>Cyanobacteriota</taxon>
        <taxon>Cyanophyceae</taxon>
        <taxon>Nostocales</taxon>
        <taxon>Nostocaceae</taxon>
        <taxon>Trichormus</taxon>
    </lineage>
</organism>
<dbReference type="EMBL" id="CP002059">
    <property type="protein sequence ID" value="ADI65895.1"/>
    <property type="molecule type" value="Genomic_DNA"/>
</dbReference>
<name>D7DXR9_NOSA0</name>
<dbReference type="KEGG" id="naz:Aazo_4685"/>
<protein>
    <submittedName>
        <fullName evidence="1">Uncharacterized protein</fullName>
    </submittedName>
</protein>
<evidence type="ECO:0000313" key="2">
    <source>
        <dbReference type="Proteomes" id="UP000001511"/>
    </source>
</evidence>
<gene>
    <name evidence="1" type="ordered locus">Aazo_4685</name>
</gene>
<reference evidence="1 2" key="1">
    <citation type="journal article" date="2010" name="PLoS ONE">
        <title>Genome erosion in a nitrogen-fixing vertically transmitted endosymbiotic multicellular cyanobacterium.</title>
        <authorList>
            <person name="Ran L."/>
            <person name="Larsson J."/>
            <person name="Vigil-Stenman T."/>
            <person name="Nylander J.A."/>
            <person name="Ininbergs K."/>
            <person name="Zheng W.W."/>
            <person name="Lapidus A."/>
            <person name="Lowry S."/>
            <person name="Haselkorn R."/>
            <person name="Bergman B."/>
        </authorList>
    </citation>
    <scope>NUCLEOTIDE SEQUENCE [LARGE SCALE GENOMIC DNA]</scope>
    <source>
        <strain evidence="1 2">0708</strain>
    </source>
</reference>
<sequence length="66" mass="7615">MGISHLFKKLGLTGIVTLNVSCRLSQMWESTFSDMLQVIPRVDIKINNEKVNYNHFHDVLPVDEEL</sequence>
<proteinExistence type="predicted"/>
<keyword evidence="2" id="KW-1185">Reference proteome</keyword>
<dbReference type="HOGENOM" id="CLU_2826824_0_0_3"/>